<dbReference type="EMBL" id="PDJH01000001">
    <property type="protein sequence ID" value="PFG37203.1"/>
    <property type="molecule type" value="Genomic_DNA"/>
</dbReference>
<dbReference type="Proteomes" id="UP000221394">
    <property type="component" value="Unassembled WGS sequence"/>
</dbReference>
<reference evidence="3 4" key="1">
    <citation type="submission" date="2017-10" db="EMBL/GenBank/DDBJ databases">
        <title>Sequencing the genomes of 1000 actinobacteria strains.</title>
        <authorList>
            <person name="Klenk H.-P."/>
        </authorList>
    </citation>
    <scope>NUCLEOTIDE SEQUENCE [LARGE SCALE GENOMIC DNA]</scope>
    <source>
        <strain evidence="3 4">DSM 21574</strain>
    </source>
</reference>
<dbReference type="PROSITE" id="PS00552">
    <property type="entry name" value="HTH_MERR_1"/>
    <property type="match status" value="1"/>
</dbReference>
<organism evidence="3 4">
    <name type="scientific">Flavimobilis soli</name>
    <dbReference type="NCBI Taxonomy" id="442709"/>
    <lineage>
        <taxon>Bacteria</taxon>
        <taxon>Bacillati</taxon>
        <taxon>Actinomycetota</taxon>
        <taxon>Actinomycetes</taxon>
        <taxon>Micrococcales</taxon>
        <taxon>Jonesiaceae</taxon>
        <taxon>Flavimobilis</taxon>
    </lineage>
</organism>
<accession>A0A2A9EEH0</accession>
<dbReference type="InterPro" id="IPR009061">
    <property type="entry name" value="DNA-bd_dom_put_sf"/>
</dbReference>
<dbReference type="GO" id="GO:0003677">
    <property type="term" value="F:DNA binding"/>
    <property type="evidence" value="ECO:0007669"/>
    <property type="project" value="UniProtKB-KW"/>
</dbReference>
<evidence type="ECO:0000313" key="3">
    <source>
        <dbReference type="EMBL" id="PFG37203.1"/>
    </source>
</evidence>
<evidence type="ECO:0000256" key="1">
    <source>
        <dbReference type="ARBA" id="ARBA00023125"/>
    </source>
</evidence>
<proteinExistence type="predicted"/>
<keyword evidence="4" id="KW-1185">Reference proteome</keyword>
<dbReference type="SMART" id="SM00422">
    <property type="entry name" value="HTH_MERR"/>
    <property type="match status" value="1"/>
</dbReference>
<dbReference type="SUPFAM" id="SSF46955">
    <property type="entry name" value="Putative DNA-binding domain"/>
    <property type="match status" value="1"/>
</dbReference>
<dbReference type="CDD" id="cd00592">
    <property type="entry name" value="HTH_MerR-like"/>
    <property type="match status" value="1"/>
</dbReference>
<dbReference type="GO" id="GO:0003700">
    <property type="term" value="F:DNA-binding transcription factor activity"/>
    <property type="evidence" value="ECO:0007669"/>
    <property type="project" value="InterPro"/>
</dbReference>
<evidence type="ECO:0000259" key="2">
    <source>
        <dbReference type="PROSITE" id="PS50937"/>
    </source>
</evidence>
<dbReference type="AlphaFoldDB" id="A0A2A9EEH0"/>
<evidence type="ECO:0000313" key="4">
    <source>
        <dbReference type="Proteomes" id="UP000221394"/>
    </source>
</evidence>
<dbReference type="InterPro" id="IPR047057">
    <property type="entry name" value="MerR_fam"/>
</dbReference>
<dbReference type="InterPro" id="IPR011256">
    <property type="entry name" value="Reg_factor_effector_dom_sf"/>
</dbReference>
<name>A0A2A9EEH0_9MICO</name>
<dbReference type="RefSeq" id="WP_098458284.1">
    <property type="nucleotide sequence ID" value="NZ_PDJH01000001.1"/>
</dbReference>
<dbReference type="PRINTS" id="PR00040">
    <property type="entry name" value="HTHMERR"/>
</dbReference>
<feature type="domain" description="HTH merR-type" evidence="2">
    <location>
        <begin position="9"/>
        <end position="77"/>
    </location>
</feature>
<dbReference type="PANTHER" id="PTHR30204">
    <property type="entry name" value="REDOX-CYCLING DRUG-SENSING TRANSCRIPTIONAL ACTIVATOR SOXR"/>
    <property type="match status" value="1"/>
</dbReference>
<dbReference type="OrthoDB" id="9802039at2"/>
<dbReference type="Pfam" id="PF13411">
    <property type="entry name" value="MerR_1"/>
    <property type="match status" value="1"/>
</dbReference>
<dbReference type="Gene3D" id="3.20.80.10">
    <property type="entry name" value="Regulatory factor, effector binding domain"/>
    <property type="match status" value="1"/>
</dbReference>
<gene>
    <name evidence="3" type="ORF">ATL41_1957</name>
</gene>
<dbReference type="PROSITE" id="PS50937">
    <property type="entry name" value="HTH_MERR_2"/>
    <property type="match status" value="1"/>
</dbReference>
<sequence>MTNYASADRLTTGDLARAAGLTTKAVRLYDERGLLHPARTSEGWRLFDRTQVDRARLIALLRSLGAPLGVVAELLDADDASAPTDPGGVLGEFDRWWAQEQATHAGRAPLAELVRRRLAGEDLPALAAARREVPEQLVLTVTCRTDAAGLPDALRRSAGTLFEQLTPDDVAGPVFTVYRGRVTPDGDGEVETCVPVVAPLRPARGSVLRVEPAATLAVVTVPGPPDAVGFARMVEVHDALSSGRFTLDGAGGAEPCGPNREITYPPHEEQRTDVAVPVG</sequence>
<keyword evidence="1 3" id="KW-0238">DNA-binding</keyword>
<dbReference type="InterPro" id="IPR000551">
    <property type="entry name" value="MerR-type_HTH_dom"/>
</dbReference>
<protein>
    <submittedName>
        <fullName evidence="3">DNA-binding transcriptional MerR regulator</fullName>
    </submittedName>
</protein>
<dbReference type="PANTHER" id="PTHR30204:SF97">
    <property type="entry name" value="MERR FAMILY REGULATORY PROTEIN"/>
    <property type="match status" value="1"/>
</dbReference>
<comment type="caution">
    <text evidence="3">The sequence shown here is derived from an EMBL/GenBank/DDBJ whole genome shotgun (WGS) entry which is preliminary data.</text>
</comment>
<dbReference type="Gene3D" id="1.10.1660.10">
    <property type="match status" value="1"/>
</dbReference>